<proteinExistence type="predicted"/>
<keyword evidence="2" id="KW-1185">Reference proteome</keyword>
<dbReference type="RefSeq" id="WP_332614019.1">
    <property type="nucleotide sequence ID" value="NZ_JAXGFP010000001.1"/>
</dbReference>
<name>A0ABU7YUC3_9GAMM</name>
<evidence type="ECO:0000313" key="1">
    <source>
        <dbReference type="EMBL" id="MEG3182678.1"/>
    </source>
</evidence>
<gene>
    <name evidence="1" type="ORF">SNE34_01435</name>
</gene>
<reference evidence="1 2" key="1">
    <citation type="journal article" date="2016" name="Int. J. Syst. Evol. Microbiol.">
        <title>Lysobacter erysipheiresistens sp. nov., an antagonist of powdery mildew, isolated from tobacco-cultivated soil.</title>
        <authorList>
            <person name="Xie B."/>
            <person name="Li T."/>
            <person name="Lin X."/>
            <person name="Wang C.J."/>
            <person name="Chen Y.J."/>
            <person name="Liu W.J."/>
            <person name="Zhao Z.W."/>
        </authorList>
    </citation>
    <scope>NUCLEOTIDE SEQUENCE [LARGE SCALE GENOMIC DNA]</scope>
    <source>
        <strain evidence="1 2">RS-LYSO-3</strain>
    </source>
</reference>
<dbReference type="EMBL" id="JAXGFP010000001">
    <property type="protein sequence ID" value="MEG3182678.1"/>
    <property type="molecule type" value="Genomic_DNA"/>
</dbReference>
<comment type="caution">
    <text evidence="1">The sequence shown here is derived from an EMBL/GenBank/DDBJ whole genome shotgun (WGS) entry which is preliminary data.</text>
</comment>
<organism evidence="1 2">
    <name type="scientific">Novilysobacter erysipheiresistens</name>
    <dbReference type="NCBI Taxonomy" id="1749332"/>
    <lineage>
        <taxon>Bacteria</taxon>
        <taxon>Pseudomonadati</taxon>
        <taxon>Pseudomonadota</taxon>
        <taxon>Gammaproteobacteria</taxon>
        <taxon>Lysobacterales</taxon>
        <taxon>Lysobacteraceae</taxon>
        <taxon>Novilysobacter</taxon>
    </lineage>
</organism>
<protein>
    <submittedName>
        <fullName evidence="1">Uncharacterized protein</fullName>
    </submittedName>
</protein>
<dbReference type="Proteomes" id="UP001355056">
    <property type="component" value="Unassembled WGS sequence"/>
</dbReference>
<evidence type="ECO:0000313" key="2">
    <source>
        <dbReference type="Proteomes" id="UP001355056"/>
    </source>
</evidence>
<sequence>MKTRMREDVERFAQWQPEALSQRIRWRESVVKQTQHEIAAMKKAQRVQRKAQAAGVTMNALDCSTKTAKVPRRAMSPHHKVEAPKPVCRVGPDAAATIVAKVKAIHRADGGGSYVFIDPSMNVYVVSELKPAAHEWVKTRFKWLVGAYSNIRGKPIEGLTVTQDGVTEDISEHLADLARVEA</sequence>
<accession>A0ABU7YUC3</accession>